<keyword evidence="1" id="KW-0812">Transmembrane</keyword>
<dbReference type="EMBL" id="CP021252">
    <property type="protein sequence ID" value="ART22249.1"/>
    <property type="molecule type" value="Genomic_DNA"/>
</dbReference>
<accession>A0A2Z2J050</accession>
<evidence type="ECO:0000256" key="1">
    <source>
        <dbReference type="SAM" id="Phobius"/>
    </source>
</evidence>
<name>A0A2Z2J050_CORST</name>
<sequence length="288" mass="31379">MVLVYLGDLAKRNTSEVFVVGFFNLALLVIFLLPLMGVMMLVNADERTHWQSPDDTANQQNLSTWSIASGDGVLELTSVTTARLSKIPFQDQTQPFDCATGAGDNAPIRFIHYMEALDCTSSLKDSAVTDSRTVSIVMPTDESMESSDTVTKDSAPAVDQTVMYIVLVYLIVVVIPCLVCFWNVSKIFDPKWAETARILTLRGARKGTAAILLSAAPLAGLLISVVFSAVPLYLVSRILERVIWEGRGFLPEDALAGLIGAFSCGVLITLMVGVATYLRRMKLFAETV</sequence>
<proteinExistence type="predicted"/>
<dbReference type="AlphaFoldDB" id="A0A2Z2J050"/>
<feature type="transmembrane region" description="Helical" evidence="1">
    <location>
        <begin position="162"/>
        <end position="188"/>
    </location>
</feature>
<evidence type="ECO:0000313" key="3">
    <source>
        <dbReference type="Proteomes" id="UP000250197"/>
    </source>
</evidence>
<keyword evidence="1" id="KW-1133">Transmembrane helix</keyword>
<evidence type="ECO:0000313" key="2">
    <source>
        <dbReference type="EMBL" id="ART22249.1"/>
    </source>
</evidence>
<dbReference type="Proteomes" id="UP000250197">
    <property type="component" value="Chromosome"/>
</dbReference>
<keyword evidence="1" id="KW-0472">Membrane</keyword>
<organism evidence="2 3">
    <name type="scientific">Corynebacterium striatum</name>
    <dbReference type="NCBI Taxonomy" id="43770"/>
    <lineage>
        <taxon>Bacteria</taxon>
        <taxon>Bacillati</taxon>
        <taxon>Actinomycetota</taxon>
        <taxon>Actinomycetes</taxon>
        <taxon>Mycobacteriales</taxon>
        <taxon>Corynebacteriaceae</taxon>
        <taxon>Corynebacterium</taxon>
    </lineage>
</organism>
<dbReference type="KEGG" id="cstr:CBE89_12710"/>
<evidence type="ECO:0008006" key="4">
    <source>
        <dbReference type="Google" id="ProtNLM"/>
    </source>
</evidence>
<feature type="transmembrane region" description="Helical" evidence="1">
    <location>
        <begin position="254"/>
        <end position="278"/>
    </location>
</feature>
<protein>
    <recommendedName>
        <fullName evidence="4">ABC transporter permease</fullName>
    </recommendedName>
</protein>
<feature type="transmembrane region" description="Helical" evidence="1">
    <location>
        <begin position="209"/>
        <end position="234"/>
    </location>
</feature>
<feature type="transmembrane region" description="Helical" evidence="1">
    <location>
        <begin position="17"/>
        <end position="42"/>
    </location>
</feature>
<gene>
    <name evidence="2" type="ORF">CBE89_12710</name>
</gene>
<reference evidence="2 3" key="1">
    <citation type="submission" date="2017-05" db="EMBL/GenBank/DDBJ databases">
        <title>Complete genome sequence of Corynebacterium striatum KC-Na-1 isolated from Neophocaena asiaeorientalis in Korea.</title>
        <authorList>
            <person name="Kim J.H."/>
            <person name="Lee K."/>
        </authorList>
    </citation>
    <scope>NUCLEOTIDE SEQUENCE [LARGE SCALE GENOMIC DNA]</scope>
    <source>
        <strain evidence="2 3">KC-Na-01</strain>
    </source>
</reference>